<evidence type="ECO:0000313" key="8">
    <source>
        <dbReference type="Proteomes" id="UP000271683"/>
    </source>
</evidence>
<comment type="caution">
    <text evidence="7">The sequence shown here is derived from an EMBL/GenBank/DDBJ whole genome shotgun (WGS) entry which is preliminary data.</text>
</comment>
<name>A0A3N1GKX3_9ACTN</name>
<feature type="compositionally biased region" description="Low complexity" evidence="5">
    <location>
        <begin position="94"/>
        <end position="106"/>
    </location>
</feature>
<feature type="compositionally biased region" description="Pro residues" evidence="5">
    <location>
        <begin position="450"/>
        <end position="461"/>
    </location>
</feature>
<dbReference type="Gene3D" id="3.90.1720.10">
    <property type="entry name" value="endopeptidase domain like (from Nostoc punctiforme)"/>
    <property type="match status" value="1"/>
</dbReference>
<dbReference type="InterPro" id="IPR051794">
    <property type="entry name" value="PG_Endopeptidase_C40"/>
</dbReference>
<feature type="region of interest" description="Disordered" evidence="5">
    <location>
        <begin position="70"/>
        <end position="106"/>
    </location>
</feature>
<dbReference type="OrthoDB" id="5184762at2"/>
<evidence type="ECO:0000259" key="6">
    <source>
        <dbReference type="PROSITE" id="PS51935"/>
    </source>
</evidence>
<dbReference type="PANTHER" id="PTHR47359:SF3">
    <property type="entry name" value="NLP_P60 DOMAIN-CONTAINING PROTEIN-RELATED"/>
    <property type="match status" value="1"/>
</dbReference>
<dbReference type="AlphaFoldDB" id="A0A3N1GKX3"/>
<dbReference type="PROSITE" id="PS51935">
    <property type="entry name" value="NLPC_P60"/>
    <property type="match status" value="1"/>
</dbReference>
<dbReference type="EMBL" id="RJKL01000001">
    <property type="protein sequence ID" value="ROP30786.1"/>
    <property type="molecule type" value="Genomic_DNA"/>
</dbReference>
<sequence>MTFKGRQSPDGDRSRTGSALAKLRQNRRRAARGVLPWWRPLAYSAATATVIAALFNPLPAVAVPVAPPGAPAAVPDAGSRPIATGSLTLPGQRPGTSASTTPASTLPVATGGATSPLLRKIEAGRIEIAKKGEELAKLDEDLSLTRTQLTTADQKVLQGQSAVTAAEQAVAAAAANAVRHAAALPPGTAGSGLNDLDALARIQRGESSTQEAASRHLSIAQSAYTTATTEQQSLRAKLDLVTAEHTKKKAVLDKKTAAQQKLEQKHTEEIKAAEAAQAARDAQAGVGFLAGENAGRGADPRAIAALQIALAQRGDPYVWSEEGPDMFDCSGLMYYAYRSDAAGNFPLTRVAKDQYFQTRDKTVDRYSLLPGDLLFFNSTPSWTSIHHVAMYAGKGMMVEAPRAGMDVMLTPMRWTQLFAATRIYGSVEGKVEGPKLGAPDPEKPSDHSPTPKPGTKPPTKPSDPGTPSTPGKPSTGRPSTPSTGTPSTGTPSTGTPSTGTPSTGTPSTGTPTTGTPTTSGRPSTPTGGSNPPSGSAGTSTGAKPPSGSTGTSTGAKPPTGSASTTAGGKPPSGSAGTSATASTSATAGSTKSPTTSASTSKPVAASTSAGAATSGTASVTPSASASRAAEAKQSGNG</sequence>
<feature type="compositionally biased region" description="Low complexity" evidence="5">
    <location>
        <begin position="462"/>
        <end position="544"/>
    </location>
</feature>
<proteinExistence type="inferred from homology"/>
<dbReference type="SUPFAM" id="SSF54001">
    <property type="entry name" value="Cysteine proteinases"/>
    <property type="match status" value="1"/>
</dbReference>
<evidence type="ECO:0000256" key="1">
    <source>
        <dbReference type="ARBA" id="ARBA00007074"/>
    </source>
</evidence>
<keyword evidence="2" id="KW-0645">Protease</keyword>
<dbReference type="InterPro" id="IPR038765">
    <property type="entry name" value="Papain-like_cys_pep_sf"/>
</dbReference>
<dbReference type="Pfam" id="PF00877">
    <property type="entry name" value="NLPC_P60"/>
    <property type="match status" value="1"/>
</dbReference>
<keyword evidence="3 7" id="KW-0378">Hydrolase</keyword>
<evidence type="ECO:0000256" key="5">
    <source>
        <dbReference type="SAM" id="MobiDB-lite"/>
    </source>
</evidence>
<evidence type="ECO:0000256" key="2">
    <source>
        <dbReference type="ARBA" id="ARBA00022670"/>
    </source>
</evidence>
<dbReference type="Proteomes" id="UP000271683">
    <property type="component" value="Unassembled WGS sequence"/>
</dbReference>
<evidence type="ECO:0000256" key="3">
    <source>
        <dbReference type="ARBA" id="ARBA00022801"/>
    </source>
</evidence>
<organism evidence="7 8">
    <name type="scientific">Couchioplanes caeruleus</name>
    <dbReference type="NCBI Taxonomy" id="56438"/>
    <lineage>
        <taxon>Bacteria</taxon>
        <taxon>Bacillati</taxon>
        <taxon>Actinomycetota</taxon>
        <taxon>Actinomycetes</taxon>
        <taxon>Micromonosporales</taxon>
        <taxon>Micromonosporaceae</taxon>
        <taxon>Couchioplanes</taxon>
    </lineage>
</organism>
<evidence type="ECO:0000256" key="4">
    <source>
        <dbReference type="ARBA" id="ARBA00022807"/>
    </source>
</evidence>
<feature type="region of interest" description="Disordered" evidence="5">
    <location>
        <begin position="1"/>
        <end position="26"/>
    </location>
</feature>
<dbReference type="GO" id="GO:0006508">
    <property type="term" value="P:proteolysis"/>
    <property type="evidence" value="ECO:0007669"/>
    <property type="project" value="UniProtKB-KW"/>
</dbReference>
<evidence type="ECO:0000313" key="7">
    <source>
        <dbReference type="EMBL" id="ROP30786.1"/>
    </source>
</evidence>
<accession>A0A3N1GKX3</accession>
<feature type="compositionally biased region" description="Low complexity" evidence="5">
    <location>
        <begin position="571"/>
        <end position="628"/>
    </location>
</feature>
<comment type="similarity">
    <text evidence="1">Belongs to the peptidase C40 family.</text>
</comment>
<dbReference type="InterPro" id="IPR000064">
    <property type="entry name" value="NLP_P60_dom"/>
</dbReference>
<gene>
    <name evidence="7" type="ORF">EDD30_3650</name>
</gene>
<feature type="domain" description="NlpC/P60" evidence="6">
    <location>
        <begin position="299"/>
        <end position="430"/>
    </location>
</feature>
<protein>
    <submittedName>
        <fullName evidence="7">Cell wall-associated NlpC family hydrolase</fullName>
    </submittedName>
</protein>
<feature type="region of interest" description="Disordered" evidence="5">
    <location>
        <begin position="430"/>
        <end position="637"/>
    </location>
</feature>
<keyword evidence="4" id="KW-0788">Thiol protease</keyword>
<dbReference type="PANTHER" id="PTHR47359">
    <property type="entry name" value="PEPTIDOGLYCAN DL-ENDOPEPTIDASE CWLO"/>
    <property type="match status" value="1"/>
</dbReference>
<dbReference type="GO" id="GO:0008234">
    <property type="term" value="F:cysteine-type peptidase activity"/>
    <property type="evidence" value="ECO:0007669"/>
    <property type="project" value="UniProtKB-KW"/>
</dbReference>
<feature type="compositionally biased region" description="Polar residues" evidence="5">
    <location>
        <begin position="546"/>
        <end position="566"/>
    </location>
</feature>
<reference evidence="7 8" key="1">
    <citation type="submission" date="2018-11" db="EMBL/GenBank/DDBJ databases">
        <title>Sequencing the genomes of 1000 actinobacteria strains.</title>
        <authorList>
            <person name="Klenk H.-P."/>
        </authorList>
    </citation>
    <scope>NUCLEOTIDE SEQUENCE [LARGE SCALE GENOMIC DNA]</scope>
    <source>
        <strain evidence="7 8">DSM 43634</strain>
    </source>
</reference>